<gene>
    <name evidence="4" type="ORF">B7P43_G02964</name>
</gene>
<feature type="region of interest" description="Disordered" evidence="2">
    <location>
        <begin position="1"/>
        <end position="34"/>
    </location>
</feature>
<feature type="compositionally biased region" description="Low complexity" evidence="2">
    <location>
        <begin position="21"/>
        <end position="34"/>
    </location>
</feature>
<feature type="region of interest" description="Disordered" evidence="2">
    <location>
        <begin position="88"/>
        <end position="107"/>
    </location>
</feature>
<comment type="caution">
    <text evidence="4">The sequence shown here is derived from an EMBL/GenBank/DDBJ whole genome shotgun (WGS) entry which is preliminary data.</text>
</comment>
<dbReference type="InterPro" id="IPR000253">
    <property type="entry name" value="FHA_dom"/>
</dbReference>
<accession>A0A2J7PM87</accession>
<sequence>MEALEQAEKMRDSVTMEEGNENPSVEVSISPESEVKVPSEVSHCRSPLQDIFKKPQLIIGPRRGKVIGKVRSIDNKPQEEPTVTEVTGNIPLTDSNISDDSEADPSTVINSETKISGAVSPAEMIKESSLPLPYKEPKWSGIPNEIYSFEVLKSGKILENVSLNSKPFYVFGRLSTCDIHMAHPTISRHHAVLQYRSQESENNPIGFYIYDLGSTHGTFLNKNRIKSNMFVRVQVGHILKLGLSTRLFLLQGPEEDMEEESELTVTQLKEKRQLELAAKELEELEYQRQEEERLKLEEEQGIDWGMGDDANEETDLAENPFAATQNEDLYINDPKKTLRGWFEREGYELEYDVEEKGFGQFLCRVELPIENARGSTMIAEALVKGKKKEAVIQCALEACRLLDRYGLLRQATHESKKRKAKDWEAEDYYDSDEDTFLDRTGTVEKKRQQRMRAAGKKDPGEVVETYDSLVKKHNEILSQLRDLEIQLKTASATVNKSPFEQHKNDGDGDDDEDALDAFMMKLSAPEFDRKLVSRIKSQLTALKQEEIRLRNLVNIVRPANLPELCPPEKTDLSINLSVTCKKAVPLIGTRWKPVNKKKQFQMECTEAVSDSSTLKAEQEQEEEEEEEEEEESEEIRQESGKSPGSHVEQETKASGHNEEAEEPNDKGYKMETDILQIESPKKLHTLNQKTKVFGPTMPPTLKENCETTSHIDKMELTQPQSDDDDERKKERKKNRNKRRIQKRHKK</sequence>
<keyword evidence="5" id="KW-1185">Reference proteome</keyword>
<feature type="coiled-coil region" evidence="1">
    <location>
        <begin position="466"/>
        <end position="493"/>
    </location>
</feature>
<evidence type="ECO:0000313" key="5">
    <source>
        <dbReference type="Proteomes" id="UP000235965"/>
    </source>
</evidence>
<proteinExistence type="predicted"/>
<dbReference type="SMART" id="SM00240">
    <property type="entry name" value="FHA"/>
    <property type="match status" value="1"/>
</dbReference>
<feature type="compositionally biased region" description="Basic and acidic residues" evidence="2">
    <location>
        <begin position="647"/>
        <end position="672"/>
    </location>
</feature>
<evidence type="ECO:0000256" key="2">
    <source>
        <dbReference type="SAM" id="MobiDB-lite"/>
    </source>
</evidence>
<feature type="compositionally biased region" description="Basic and acidic residues" evidence="2">
    <location>
        <begin position="1"/>
        <end position="14"/>
    </location>
</feature>
<dbReference type="PANTHER" id="PTHR23308">
    <property type="entry name" value="NUCLEAR INHIBITOR OF PROTEIN PHOSPHATASE-1"/>
    <property type="match status" value="1"/>
</dbReference>
<dbReference type="PROSITE" id="PS50006">
    <property type="entry name" value="FHA_DOMAIN"/>
    <property type="match status" value="1"/>
</dbReference>
<feature type="coiled-coil region" evidence="1">
    <location>
        <begin position="267"/>
        <end position="301"/>
    </location>
</feature>
<name>A0A2J7PM87_9NEOP</name>
<dbReference type="Proteomes" id="UP000235965">
    <property type="component" value="Unassembled WGS sequence"/>
</dbReference>
<feature type="non-terminal residue" evidence="4">
    <location>
        <position position="746"/>
    </location>
</feature>
<evidence type="ECO:0000259" key="3">
    <source>
        <dbReference type="PROSITE" id="PS50006"/>
    </source>
</evidence>
<dbReference type="SUPFAM" id="SSF49879">
    <property type="entry name" value="SMAD/FHA domain"/>
    <property type="match status" value="1"/>
</dbReference>
<dbReference type="Pfam" id="PF00498">
    <property type="entry name" value="FHA"/>
    <property type="match status" value="1"/>
</dbReference>
<evidence type="ECO:0000313" key="4">
    <source>
        <dbReference type="EMBL" id="PNF17429.1"/>
    </source>
</evidence>
<dbReference type="CDD" id="cd22677">
    <property type="entry name" value="FHA_Kanadaptin"/>
    <property type="match status" value="1"/>
</dbReference>
<dbReference type="OrthoDB" id="433755at2759"/>
<reference evidence="4 5" key="1">
    <citation type="submission" date="2017-12" db="EMBL/GenBank/DDBJ databases">
        <title>Hemimetabolous genomes reveal molecular basis of termite eusociality.</title>
        <authorList>
            <person name="Harrison M.C."/>
            <person name="Jongepier E."/>
            <person name="Robertson H.M."/>
            <person name="Arning N."/>
            <person name="Bitard-Feildel T."/>
            <person name="Chao H."/>
            <person name="Childers C.P."/>
            <person name="Dinh H."/>
            <person name="Doddapaneni H."/>
            <person name="Dugan S."/>
            <person name="Gowin J."/>
            <person name="Greiner C."/>
            <person name="Han Y."/>
            <person name="Hu H."/>
            <person name="Hughes D.S.T."/>
            <person name="Huylmans A.-K."/>
            <person name="Kemena C."/>
            <person name="Kremer L.P.M."/>
            <person name="Lee S.L."/>
            <person name="Lopez-Ezquerra A."/>
            <person name="Mallet L."/>
            <person name="Monroy-Kuhn J.M."/>
            <person name="Moser A."/>
            <person name="Murali S.C."/>
            <person name="Muzny D.M."/>
            <person name="Otani S."/>
            <person name="Piulachs M.-D."/>
            <person name="Poelchau M."/>
            <person name="Qu J."/>
            <person name="Schaub F."/>
            <person name="Wada-Katsumata A."/>
            <person name="Worley K.C."/>
            <person name="Xie Q."/>
            <person name="Ylla G."/>
            <person name="Poulsen M."/>
            <person name="Gibbs R.A."/>
            <person name="Schal C."/>
            <person name="Richards S."/>
            <person name="Belles X."/>
            <person name="Korb J."/>
            <person name="Bornberg-Bauer E."/>
        </authorList>
    </citation>
    <scope>NUCLEOTIDE SEQUENCE [LARGE SCALE GENOMIC DNA]</scope>
    <source>
        <tissue evidence="4">Whole body</tissue>
    </source>
</reference>
<dbReference type="InterPro" id="IPR008984">
    <property type="entry name" value="SMAD_FHA_dom_sf"/>
</dbReference>
<feature type="compositionally biased region" description="Basic and acidic residues" evidence="2">
    <location>
        <begin position="703"/>
        <end position="715"/>
    </location>
</feature>
<dbReference type="CDD" id="cd19856">
    <property type="entry name" value="DSRM_Kanadaptin"/>
    <property type="match status" value="1"/>
</dbReference>
<feature type="region of interest" description="Disordered" evidence="2">
    <location>
        <begin position="603"/>
        <end position="746"/>
    </location>
</feature>
<feature type="domain" description="FHA" evidence="3">
    <location>
        <begin position="169"/>
        <end position="225"/>
    </location>
</feature>
<organism evidence="4 5">
    <name type="scientific">Cryptotermes secundus</name>
    <dbReference type="NCBI Taxonomy" id="105785"/>
    <lineage>
        <taxon>Eukaryota</taxon>
        <taxon>Metazoa</taxon>
        <taxon>Ecdysozoa</taxon>
        <taxon>Arthropoda</taxon>
        <taxon>Hexapoda</taxon>
        <taxon>Insecta</taxon>
        <taxon>Pterygota</taxon>
        <taxon>Neoptera</taxon>
        <taxon>Polyneoptera</taxon>
        <taxon>Dictyoptera</taxon>
        <taxon>Blattodea</taxon>
        <taxon>Blattoidea</taxon>
        <taxon>Termitoidae</taxon>
        <taxon>Kalotermitidae</taxon>
        <taxon>Cryptotermitinae</taxon>
        <taxon>Cryptotermes</taxon>
    </lineage>
</organism>
<dbReference type="EMBL" id="NEVH01024421">
    <property type="protein sequence ID" value="PNF17429.1"/>
    <property type="molecule type" value="Genomic_DNA"/>
</dbReference>
<dbReference type="InterPro" id="IPR050923">
    <property type="entry name" value="Cell_Proc_Reg/RNA_Proc"/>
</dbReference>
<evidence type="ECO:0000256" key="1">
    <source>
        <dbReference type="SAM" id="Coils"/>
    </source>
</evidence>
<feature type="compositionally biased region" description="Acidic residues" evidence="2">
    <location>
        <begin position="619"/>
        <end position="633"/>
    </location>
</feature>
<keyword evidence="1" id="KW-0175">Coiled coil</keyword>
<feature type="compositionally biased region" description="Basic residues" evidence="2">
    <location>
        <begin position="729"/>
        <end position="746"/>
    </location>
</feature>
<dbReference type="Gene3D" id="2.60.200.20">
    <property type="match status" value="1"/>
</dbReference>
<dbReference type="AlphaFoldDB" id="A0A2J7PM87"/>
<protein>
    <recommendedName>
        <fullName evidence="3">FHA domain-containing protein</fullName>
    </recommendedName>
</protein>